<dbReference type="Pfam" id="PF10179">
    <property type="entry name" value="NDNF"/>
    <property type="match status" value="1"/>
</dbReference>
<sequence length="654" mass="72871">MHRNLIQDPPVGAFAFMHTLIGCDCIRAAPGVVCEPPSTSAWCPPLLIKAWETSNTWRLKGKSKRERDRNPEEAVMALMSVSWCVGAALALLCGSPWPQVHAALAPENEVPLRPTTWLPEGKLTSITLPKGRTRRLYFTLKKKAPALAVTVSPCDRPIEWSLAARTLKDKPLKSLQWSSKKSTPEVWWRGPGTEEKLHSFTGNAVDTYRGPSNAHASIYILRLRSKQHNTRATVSLHEGLGPSGTFPLLPADPQVHTLGVGMTSVTLSWAPSASITGLPQTQKSYDYCVLVNSEQNYPSLCAAGESRRKEEDQKQEKKEKKRRVTAWPILKEWWWQQWDTYPETQNPTSDEFPDLQCVCQGTESVCTVSELLPETQYYFDVFVRDRLNGTSMAYKGTLARTHEEARPTITALREGELRWVTFPNRGSNSEQFFNFRPRGWQQSGLLTLQSCGVGEKVKVTVSRKGQVLTSQGVGGELVHIWLQGSPSYLIHLKREGTPSSSSSTDLTLPAGLMASVKMQTSSAYHRKGVPSLPSTLQIKSFNRLRGCNSVTLAWMGTEERSLYCVYRRMLGSSDAEAGGASALTAPCLGPESRSDTERVLCKYFQELNPRRAVTTAVIGGLEPGMAYVFDVYLMRRWGIPIKYASKMVKTRKEC</sequence>
<dbReference type="InterPro" id="IPR019326">
    <property type="entry name" value="NDNF"/>
</dbReference>
<keyword evidence="3" id="KW-0732">Signal</keyword>
<dbReference type="Proteomes" id="UP001153269">
    <property type="component" value="Unassembled WGS sequence"/>
</dbReference>
<feature type="domain" description="Fibronectin type-III" evidence="10">
    <location>
        <begin position="530"/>
        <end position="640"/>
    </location>
</feature>
<keyword evidence="4" id="KW-0677">Repeat</keyword>
<evidence type="ECO:0000256" key="2">
    <source>
        <dbReference type="ARBA" id="ARBA00022525"/>
    </source>
</evidence>
<dbReference type="InterPro" id="IPR055271">
    <property type="entry name" value="NDNF_Fn(III)_1"/>
</dbReference>
<evidence type="ECO:0000256" key="1">
    <source>
        <dbReference type="ARBA" id="ARBA00004613"/>
    </source>
</evidence>
<dbReference type="SMART" id="SM00060">
    <property type="entry name" value="FN3"/>
    <property type="match status" value="2"/>
</dbReference>
<dbReference type="Pfam" id="PF19433">
    <property type="entry name" value="NDNF_C"/>
    <property type="match status" value="1"/>
</dbReference>
<dbReference type="SUPFAM" id="SSF49265">
    <property type="entry name" value="Fibronectin type III"/>
    <property type="match status" value="1"/>
</dbReference>
<name>A0A9N7V7K0_PLEPL</name>
<evidence type="ECO:0000256" key="4">
    <source>
        <dbReference type="ARBA" id="ARBA00022737"/>
    </source>
</evidence>
<dbReference type="GO" id="GO:0008201">
    <property type="term" value="F:heparin binding"/>
    <property type="evidence" value="ECO:0007669"/>
    <property type="project" value="TreeGrafter"/>
</dbReference>
<feature type="region of interest" description="Disordered" evidence="9">
    <location>
        <begin position="302"/>
        <end position="321"/>
    </location>
</feature>
<dbReference type="InterPro" id="IPR003961">
    <property type="entry name" value="FN3_dom"/>
</dbReference>
<dbReference type="AlphaFoldDB" id="A0A9N7V7K0"/>
<keyword evidence="12" id="KW-1185">Reference proteome</keyword>
<gene>
    <name evidence="11" type="ORF">PLEPLA_LOCUS31936</name>
</gene>
<dbReference type="Gene3D" id="2.60.40.10">
    <property type="entry name" value="Immunoglobulins"/>
    <property type="match status" value="1"/>
</dbReference>
<dbReference type="InterPro" id="IPR013783">
    <property type="entry name" value="Ig-like_fold"/>
</dbReference>
<comment type="caution">
    <text evidence="11">The sequence shown here is derived from an EMBL/GenBank/DDBJ whole genome shotgun (WGS) entry which is preliminary data.</text>
</comment>
<reference evidence="11" key="1">
    <citation type="submission" date="2020-03" db="EMBL/GenBank/DDBJ databases">
        <authorList>
            <person name="Weist P."/>
        </authorList>
    </citation>
    <scope>NUCLEOTIDE SEQUENCE</scope>
</reference>
<comment type="subcellular location">
    <subcellularLocation>
        <location evidence="1">Secreted</location>
    </subcellularLocation>
</comment>
<keyword evidence="2" id="KW-0964">Secreted</keyword>
<evidence type="ECO:0000259" key="10">
    <source>
        <dbReference type="SMART" id="SM00060"/>
    </source>
</evidence>
<evidence type="ECO:0000256" key="5">
    <source>
        <dbReference type="ARBA" id="ARBA00022902"/>
    </source>
</evidence>
<keyword evidence="5" id="KW-0524">Neurogenesis</keyword>
<protein>
    <recommendedName>
        <fullName evidence="7">Protein NDNF</fullName>
    </recommendedName>
</protein>
<dbReference type="GO" id="GO:0007399">
    <property type="term" value="P:nervous system development"/>
    <property type="evidence" value="ECO:0007669"/>
    <property type="project" value="UniProtKB-KW"/>
</dbReference>
<evidence type="ECO:0000313" key="12">
    <source>
        <dbReference type="Proteomes" id="UP001153269"/>
    </source>
</evidence>
<evidence type="ECO:0000313" key="11">
    <source>
        <dbReference type="EMBL" id="CAB1444220.1"/>
    </source>
</evidence>
<keyword evidence="6" id="KW-0325">Glycoprotein</keyword>
<dbReference type="GO" id="GO:0005576">
    <property type="term" value="C:extracellular region"/>
    <property type="evidence" value="ECO:0007669"/>
    <property type="project" value="UniProtKB-SubCell"/>
</dbReference>
<comment type="function">
    <text evidence="8">Secretory protein that plays a role in various cellular processes. Acts as a chemorepellent acting on gonadotropin-releasing hormone (GnRH) expressing neurons regulating their migration to the hypothalamus. Also promotes neuron migration, growth and survival as well as neurite outgrowth and is involved in the development of the olfactory system. May also act through the regulation of growth factors activity and downstream signaling. Also regulates extracellular matrix assembly and cell adhesiveness. Promotes endothelial cell survival, vessel formation and plays an important role in the process of revascularization through NOS3-dependent mechanisms.</text>
</comment>
<feature type="domain" description="Fibronectin type-III" evidence="10">
    <location>
        <begin position="247"/>
        <end position="391"/>
    </location>
</feature>
<organism evidence="11 12">
    <name type="scientific">Pleuronectes platessa</name>
    <name type="common">European plaice</name>
    <dbReference type="NCBI Taxonomy" id="8262"/>
    <lineage>
        <taxon>Eukaryota</taxon>
        <taxon>Metazoa</taxon>
        <taxon>Chordata</taxon>
        <taxon>Craniata</taxon>
        <taxon>Vertebrata</taxon>
        <taxon>Euteleostomi</taxon>
        <taxon>Actinopterygii</taxon>
        <taxon>Neopterygii</taxon>
        <taxon>Teleostei</taxon>
        <taxon>Neoteleostei</taxon>
        <taxon>Acanthomorphata</taxon>
        <taxon>Carangaria</taxon>
        <taxon>Pleuronectiformes</taxon>
        <taxon>Pleuronectoidei</taxon>
        <taxon>Pleuronectidae</taxon>
        <taxon>Pleuronectes</taxon>
    </lineage>
</organism>
<proteinExistence type="predicted"/>
<evidence type="ECO:0000256" key="6">
    <source>
        <dbReference type="ARBA" id="ARBA00023180"/>
    </source>
</evidence>
<evidence type="ECO:0000256" key="3">
    <source>
        <dbReference type="ARBA" id="ARBA00022729"/>
    </source>
</evidence>
<evidence type="ECO:0000256" key="9">
    <source>
        <dbReference type="SAM" id="MobiDB-lite"/>
    </source>
</evidence>
<evidence type="ECO:0000256" key="7">
    <source>
        <dbReference type="ARBA" id="ARBA00024096"/>
    </source>
</evidence>
<dbReference type="InterPro" id="IPR056225">
    <property type="entry name" value="NDNF_N"/>
</dbReference>
<dbReference type="Pfam" id="PF24354">
    <property type="entry name" value="NDNF_N"/>
    <property type="match status" value="1"/>
</dbReference>
<evidence type="ECO:0000256" key="8">
    <source>
        <dbReference type="ARBA" id="ARBA00046135"/>
    </source>
</evidence>
<feature type="compositionally biased region" description="Basic and acidic residues" evidence="9">
    <location>
        <begin position="305"/>
        <end position="318"/>
    </location>
</feature>
<dbReference type="PANTHER" id="PTHR14619">
    <property type="entry name" value="NEURON-DERIVED NEUROTROPHIC FACTOR"/>
    <property type="match status" value="1"/>
</dbReference>
<dbReference type="InterPro" id="IPR045805">
    <property type="entry name" value="NDNF_C"/>
</dbReference>
<accession>A0A9N7V7K0</accession>
<dbReference type="EMBL" id="CADEAL010003334">
    <property type="protein sequence ID" value="CAB1444220.1"/>
    <property type="molecule type" value="Genomic_DNA"/>
</dbReference>
<dbReference type="InterPro" id="IPR036116">
    <property type="entry name" value="FN3_sf"/>
</dbReference>
<dbReference type="PANTHER" id="PTHR14619:SF9">
    <property type="entry name" value="PROTEIN NDNF"/>
    <property type="match status" value="1"/>
</dbReference>
<dbReference type="PROSITE" id="PS51257">
    <property type="entry name" value="PROKAR_LIPOPROTEIN"/>
    <property type="match status" value="1"/>
</dbReference>